<evidence type="ECO:0000256" key="1">
    <source>
        <dbReference type="SAM" id="MobiDB-lite"/>
    </source>
</evidence>
<feature type="region of interest" description="Disordered" evidence="1">
    <location>
        <begin position="65"/>
        <end position="85"/>
    </location>
</feature>
<evidence type="ECO:0000313" key="2">
    <source>
        <dbReference type="EMBL" id="GFT28339.1"/>
    </source>
</evidence>
<evidence type="ECO:0000313" key="3">
    <source>
        <dbReference type="Proteomes" id="UP000887013"/>
    </source>
</evidence>
<organism evidence="2 3">
    <name type="scientific">Nephila pilipes</name>
    <name type="common">Giant wood spider</name>
    <name type="synonym">Nephila maculata</name>
    <dbReference type="NCBI Taxonomy" id="299642"/>
    <lineage>
        <taxon>Eukaryota</taxon>
        <taxon>Metazoa</taxon>
        <taxon>Ecdysozoa</taxon>
        <taxon>Arthropoda</taxon>
        <taxon>Chelicerata</taxon>
        <taxon>Arachnida</taxon>
        <taxon>Araneae</taxon>
        <taxon>Araneomorphae</taxon>
        <taxon>Entelegynae</taxon>
        <taxon>Araneoidea</taxon>
        <taxon>Nephilidae</taxon>
        <taxon>Nephila</taxon>
    </lineage>
</organism>
<sequence length="85" mass="9489">MINEGKEQETQFGRQSAPWGCTRFTCSVPCFEMRKPCSDLGGSLLFSRFLISGFAQKKREKRSWDGPFTELMPGLPADADLGGRP</sequence>
<protein>
    <submittedName>
        <fullName evidence="2">Uncharacterized protein</fullName>
    </submittedName>
</protein>
<gene>
    <name evidence="2" type="ORF">NPIL_156731</name>
</gene>
<dbReference type="AlphaFoldDB" id="A0A8X6TN27"/>
<proteinExistence type="predicted"/>
<reference evidence="2" key="1">
    <citation type="submission" date="2020-08" db="EMBL/GenBank/DDBJ databases">
        <title>Multicomponent nature underlies the extraordinary mechanical properties of spider dragline silk.</title>
        <authorList>
            <person name="Kono N."/>
            <person name="Nakamura H."/>
            <person name="Mori M."/>
            <person name="Yoshida Y."/>
            <person name="Ohtoshi R."/>
            <person name="Malay A.D."/>
            <person name="Moran D.A.P."/>
            <person name="Tomita M."/>
            <person name="Numata K."/>
            <person name="Arakawa K."/>
        </authorList>
    </citation>
    <scope>NUCLEOTIDE SEQUENCE</scope>
</reference>
<name>A0A8X6TN27_NEPPI</name>
<accession>A0A8X6TN27</accession>
<comment type="caution">
    <text evidence="2">The sequence shown here is derived from an EMBL/GenBank/DDBJ whole genome shotgun (WGS) entry which is preliminary data.</text>
</comment>
<dbReference type="EMBL" id="BMAW01107245">
    <property type="protein sequence ID" value="GFT28339.1"/>
    <property type="molecule type" value="Genomic_DNA"/>
</dbReference>
<keyword evidence="3" id="KW-1185">Reference proteome</keyword>
<dbReference type="Proteomes" id="UP000887013">
    <property type="component" value="Unassembled WGS sequence"/>
</dbReference>